<keyword evidence="7" id="KW-1185">Reference proteome</keyword>
<dbReference type="Proteomes" id="UP000694871">
    <property type="component" value="Unplaced"/>
</dbReference>
<accession>A0ABM1K2W5</accession>
<dbReference type="Pfam" id="PF08527">
    <property type="entry name" value="PAD_M"/>
    <property type="match status" value="1"/>
</dbReference>
<dbReference type="InterPro" id="IPR013733">
    <property type="entry name" value="Prot_Arg_deaminase_cen_dom"/>
</dbReference>
<evidence type="ECO:0000313" key="7">
    <source>
        <dbReference type="Proteomes" id="UP000694871"/>
    </source>
</evidence>
<dbReference type="SUPFAM" id="SSF49503">
    <property type="entry name" value="Cupredoxins"/>
    <property type="match status" value="1"/>
</dbReference>
<dbReference type="CDD" id="cd04214">
    <property type="entry name" value="PAD_N"/>
    <property type="match status" value="1"/>
</dbReference>
<protein>
    <submittedName>
        <fullName evidence="8">Protein-arginine deiminase type-3-like</fullName>
    </submittedName>
</protein>
<dbReference type="InterPro" id="IPR008972">
    <property type="entry name" value="Cupredoxin"/>
</dbReference>
<proteinExistence type="inferred from homology"/>
<evidence type="ECO:0000259" key="4">
    <source>
        <dbReference type="Pfam" id="PF03068"/>
    </source>
</evidence>
<dbReference type="Pfam" id="PF08526">
    <property type="entry name" value="PAD_N"/>
    <property type="match status" value="1"/>
</dbReference>
<dbReference type="Gene3D" id="3.75.10.10">
    <property type="entry name" value="L-arginine/glycine Amidinotransferase, Chain A"/>
    <property type="match status" value="1"/>
</dbReference>
<organism evidence="7 8">
    <name type="scientific">Gekko japonicus</name>
    <name type="common">Schlegel's Japanese gecko</name>
    <dbReference type="NCBI Taxonomy" id="146911"/>
    <lineage>
        <taxon>Eukaryota</taxon>
        <taxon>Metazoa</taxon>
        <taxon>Chordata</taxon>
        <taxon>Craniata</taxon>
        <taxon>Vertebrata</taxon>
        <taxon>Euteleostomi</taxon>
        <taxon>Lepidosauria</taxon>
        <taxon>Squamata</taxon>
        <taxon>Bifurcata</taxon>
        <taxon>Gekkota</taxon>
        <taxon>Gekkonidae</taxon>
        <taxon>Gekkoninae</taxon>
        <taxon>Gekko</taxon>
    </lineage>
</organism>
<feature type="domain" description="Protein-arginine deiminase (PAD) N-terminal" evidence="5">
    <location>
        <begin position="1"/>
        <end position="112"/>
    </location>
</feature>
<dbReference type="Gene3D" id="2.60.40.1860">
    <property type="entry name" value="Protein-arginine deiminase, N-terminal domain"/>
    <property type="match status" value="1"/>
</dbReference>
<feature type="domain" description="Protein-arginine deiminase (PAD) central" evidence="6">
    <location>
        <begin position="114"/>
        <end position="271"/>
    </location>
</feature>
<feature type="domain" description="Protein-arginine deiminase C-terminal" evidence="4">
    <location>
        <begin position="282"/>
        <end position="331"/>
    </location>
</feature>
<feature type="domain" description="Protein-arginine deiminase C-terminal" evidence="4">
    <location>
        <begin position="367"/>
        <end position="724"/>
    </location>
</feature>
<reference evidence="8" key="1">
    <citation type="submission" date="2025-08" db="UniProtKB">
        <authorList>
            <consortium name="RefSeq"/>
        </authorList>
    </citation>
    <scope>IDENTIFICATION</scope>
</reference>
<gene>
    <name evidence="8" type="primary">LOC107111585</name>
</gene>
<dbReference type="InterPro" id="IPR013732">
    <property type="entry name" value="PAD_N"/>
</dbReference>
<dbReference type="RefSeq" id="XP_015268052.1">
    <property type="nucleotide sequence ID" value="XM_015412566.1"/>
</dbReference>
<dbReference type="Gene3D" id="2.60.40.1700">
    <property type="entry name" value="Protein-arginine deiminase, central domain"/>
    <property type="match status" value="1"/>
</dbReference>
<comment type="similarity">
    <text evidence="2">Belongs to the protein arginine deiminase family.</text>
</comment>
<evidence type="ECO:0000256" key="3">
    <source>
        <dbReference type="ARBA" id="ARBA00022490"/>
    </source>
</evidence>
<sequence>MSQQRWVRLSTEKPTSTVYVLGTELSLDVCGSAPAGATTFHVHKTLGVNYVVHDTKMSKIPSLVTGWPLDVGVEVIVTMHKSSWRVNDGQVTISYYQANEETPMATAVLQLTCVEVSLDTDSSRSGTVTKRVADKRTWTWGPEGKGAILLVNCDRDRPRTQGLDCQDEKVESEEDLKDMSVMILTTRGPVDIFKKYQLVLHVSVSEKDKVRVFQAQEGREVSQYKAVLGPRNASCEVKGSRDQEAVFYVEGLAFPDVDFSGLVSFHVTLLENPSKKFPATPIFSDSVVFRVAPWIMTPNTLPPRTVYVCSISDSDEFVDEVLELAESRGYSCLVEAVEELHRESENPGVVTDVCRLVRKTNDRDFVVAVSKLARESKNTDFVGAVKELTWKAGCALTVCEGEKNHGDRWIQDEMEIGYVQAPHKGFPVVFDSPRNRELKDFPFKDLLGPDFGYVKREPATDQVASQLDSFGNLEVSPPVTVKGKQYPLGRILIGSYISRAENREMFKVVRDFLFAQQVQSPVELDSDWLVVGHVDEFLTFVPAPDRKGFRLLLASPTACYKLLKQKEQEGYGDALMFEGKLDTCSQVKIKSILADRDLKSSNEYFQKCIDWNRDILKEELGLTEEDIIDLPQLFTPEDPSGQAAAYFPNMVNMLVLERHLGIPKPFGPMVNRQCCLEKEVRWLLEPLGLSCTFIDDYKAYHQKHGEIHCGTNVCRQPFSFKWWNMTMP</sequence>
<dbReference type="PANTHER" id="PTHR10837">
    <property type="entry name" value="PEPTIDYLARGININE DEIMINASE"/>
    <property type="match status" value="1"/>
</dbReference>
<dbReference type="InterPro" id="IPR036556">
    <property type="entry name" value="PAD_central_sf"/>
</dbReference>
<dbReference type="GeneID" id="107111585"/>
<dbReference type="Pfam" id="PF03068">
    <property type="entry name" value="PAD"/>
    <property type="match status" value="2"/>
</dbReference>
<name>A0ABM1K2W5_GEKJA</name>
<evidence type="ECO:0000256" key="2">
    <source>
        <dbReference type="ARBA" id="ARBA00008166"/>
    </source>
</evidence>
<evidence type="ECO:0000259" key="6">
    <source>
        <dbReference type="Pfam" id="PF08527"/>
    </source>
</evidence>
<dbReference type="PANTHER" id="PTHR10837:SF11">
    <property type="entry name" value="PROTEIN-ARGININE DEIMINASE TYPE-1"/>
    <property type="match status" value="1"/>
</dbReference>
<dbReference type="InterPro" id="IPR013530">
    <property type="entry name" value="PAD_C"/>
</dbReference>
<evidence type="ECO:0000259" key="5">
    <source>
        <dbReference type="Pfam" id="PF08526"/>
    </source>
</evidence>
<dbReference type="InterPro" id="IPR038685">
    <property type="entry name" value="PAD_N_sf"/>
</dbReference>
<evidence type="ECO:0000313" key="8">
    <source>
        <dbReference type="RefSeq" id="XP_015268052.1"/>
    </source>
</evidence>
<dbReference type="SUPFAM" id="SSF110083">
    <property type="entry name" value="Peptidylarginine deiminase Pad4, middle domain"/>
    <property type="match status" value="1"/>
</dbReference>
<comment type="subcellular location">
    <subcellularLocation>
        <location evidence="1">Cytoplasm</location>
    </subcellularLocation>
</comment>
<evidence type="ECO:0000256" key="1">
    <source>
        <dbReference type="ARBA" id="ARBA00004496"/>
    </source>
</evidence>
<dbReference type="SUPFAM" id="SSF55909">
    <property type="entry name" value="Pentein"/>
    <property type="match status" value="2"/>
</dbReference>
<keyword evidence="3" id="KW-0963">Cytoplasm</keyword>
<dbReference type="InterPro" id="IPR004303">
    <property type="entry name" value="PAD"/>
</dbReference>